<comment type="similarity">
    <text evidence="1">Belongs to the UDP-glycosyltransferase family.</text>
</comment>
<dbReference type="AlphaFoldDB" id="I1HYL3"/>
<reference evidence="3" key="3">
    <citation type="submission" date="2018-08" db="UniProtKB">
        <authorList>
            <consortium name="EnsemblPlants"/>
        </authorList>
    </citation>
    <scope>IDENTIFICATION</scope>
    <source>
        <strain evidence="3">cv. Bd21</strain>
    </source>
</reference>
<dbReference type="EMBL" id="CM000882">
    <property type="protein sequence ID" value="KQJ93960.1"/>
    <property type="molecule type" value="Genomic_DNA"/>
</dbReference>
<dbReference type="Gene3D" id="3.40.50.2000">
    <property type="entry name" value="Glycogen Phosphorylase B"/>
    <property type="match status" value="1"/>
</dbReference>
<gene>
    <name evidence="2" type="ORF">BRADI_3g07755v3</name>
</gene>
<protein>
    <submittedName>
        <fullName evidence="2 3">Uncharacterized protein</fullName>
    </submittedName>
</protein>
<evidence type="ECO:0000313" key="2">
    <source>
        <dbReference type="EMBL" id="KQJ93960.1"/>
    </source>
</evidence>
<dbReference type="SUPFAM" id="SSF53756">
    <property type="entry name" value="UDP-Glycosyltransferase/glycogen phosphorylase"/>
    <property type="match status" value="1"/>
</dbReference>
<evidence type="ECO:0000313" key="4">
    <source>
        <dbReference type="Proteomes" id="UP000008810"/>
    </source>
</evidence>
<evidence type="ECO:0000256" key="1">
    <source>
        <dbReference type="ARBA" id="ARBA00009995"/>
    </source>
</evidence>
<dbReference type="STRING" id="15368.I1HYL3"/>
<accession>I1HYL3</accession>
<dbReference type="PANTHER" id="PTHR48047:SF25">
    <property type="entry name" value="OS02G0207100 PROTEIN"/>
    <property type="match status" value="1"/>
</dbReference>
<reference evidence="2" key="2">
    <citation type="submission" date="2017-06" db="EMBL/GenBank/DDBJ databases">
        <title>WGS assembly of Brachypodium distachyon.</title>
        <authorList>
            <consortium name="The International Brachypodium Initiative"/>
            <person name="Lucas S."/>
            <person name="Harmon-Smith M."/>
            <person name="Lail K."/>
            <person name="Tice H."/>
            <person name="Grimwood J."/>
            <person name="Bruce D."/>
            <person name="Barry K."/>
            <person name="Shu S."/>
            <person name="Lindquist E."/>
            <person name="Wang M."/>
            <person name="Pitluck S."/>
            <person name="Vogel J.P."/>
            <person name="Garvin D.F."/>
            <person name="Mockler T.C."/>
            <person name="Schmutz J."/>
            <person name="Rokhsar D."/>
            <person name="Bevan M.W."/>
        </authorList>
    </citation>
    <scope>NUCLEOTIDE SEQUENCE</scope>
    <source>
        <strain evidence="2">Bd21</strain>
    </source>
</reference>
<name>I1HYL3_BRADI</name>
<reference evidence="2 3" key="1">
    <citation type="journal article" date="2010" name="Nature">
        <title>Genome sequencing and analysis of the model grass Brachypodium distachyon.</title>
        <authorList>
            <consortium name="International Brachypodium Initiative"/>
        </authorList>
    </citation>
    <scope>NUCLEOTIDE SEQUENCE [LARGE SCALE GENOMIC DNA]</scope>
    <source>
        <strain evidence="2 3">Bd21</strain>
    </source>
</reference>
<dbReference type="InParanoid" id="I1HYL3"/>
<dbReference type="Proteomes" id="UP000008810">
    <property type="component" value="Chromosome 3"/>
</dbReference>
<dbReference type="PANTHER" id="PTHR48047">
    <property type="entry name" value="GLYCOSYLTRANSFERASE"/>
    <property type="match status" value="1"/>
</dbReference>
<proteinExistence type="inferred from homology"/>
<organism evidence="3">
    <name type="scientific">Brachypodium distachyon</name>
    <name type="common">Purple false brome</name>
    <name type="synonym">Trachynia distachya</name>
    <dbReference type="NCBI Taxonomy" id="15368"/>
    <lineage>
        <taxon>Eukaryota</taxon>
        <taxon>Viridiplantae</taxon>
        <taxon>Streptophyta</taxon>
        <taxon>Embryophyta</taxon>
        <taxon>Tracheophyta</taxon>
        <taxon>Spermatophyta</taxon>
        <taxon>Magnoliopsida</taxon>
        <taxon>Liliopsida</taxon>
        <taxon>Poales</taxon>
        <taxon>Poaceae</taxon>
        <taxon>BOP clade</taxon>
        <taxon>Pooideae</taxon>
        <taxon>Stipodae</taxon>
        <taxon>Brachypodieae</taxon>
        <taxon>Brachypodium</taxon>
    </lineage>
</organism>
<dbReference type="HOGENOM" id="CLU_2581047_0_0_1"/>
<evidence type="ECO:0000313" key="3">
    <source>
        <dbReference type="EnsemblPlants" id="KQJ93960"/>
    </source>
</evidence>
<keyword evidence="4" id="KW-1185">Reference proteome</keyword>
<dbReference type="Gramene" id="KQJ93960">
    <property type="protein sequence ID" value="KQJ93960"/>
    <property type="gene ID" value="BRADI_3g07755v3"/>
</dbReference>
<dbReference type="EnsemblPlants" id="KQJ93960">
    <property type="protein sequence ID" value="KQJ93960"/>
    <property type="gene ID" value="BRADI_3g07755v3"/>
</dbReference>
<dbReference type="OMA" id="AQKWIRR"/>
<sequence>MAHGVPVVIWPHFADQFLNEKLVVDVLGVGVSVGAGLTPVKLFEDEAVLVLRGDVARAVSELMGDEEAAEERRRKAKEFGERPRGRIERWRKVGRRMRT</sequence>
<dbReference type="eggNOG" id="KOG1192">
    <property type="taxonomic scope" value="Eukaryota"/>
</dbReference>